<dbReference type="Gene3D" id="3.90.650.10">
    <property type="entry name" value="PurM-like C-terminal domain"/>
    <property type="match status" value="1"/>
</dbReference>
<dbReference type="SUPFAM" id="SSF55326">
    <property type="entry name" value="PurM N-terminal domain-like"/>
    <property type="match status" value="1"/>
</dbReference>
<feature type="domain" description="PurM-like N-terminal" evidence="16">
    <location>
        <begin position="56"/>
        <end position="161"/>
    </location>
</feature>
<dbReference type="GO" id="GO:0046084">
    <property type="term" value="P:adenine biosynthetic process"/>
    <property type="evidence" value="ECO:0007669"/>
    <property type="project" value="TreeGrafter"/>
</dbReference>
<evidence type="ECO:0000313" key="18">
    <source>
        <dbReference type="EMBL" id="HCW92920.1"/>
    </source>
</evidence>
<name>A0A3D5QB86_FLESI</name>
<dbReference type="PANTHER" id="PTHR10520">
    <property type="entry name" value="TRIFUNCTIONAL PURINE BIOSYNTHETIC PROTEIN ADENOSINE-3-RELATED"/>
    <property type="match status" value="1"/>
</dbReference>
<keyword evidence="9 15" id="KW-0658">Purine biosynthesis</keyword>
<comment type="caution">
    <text evidence="18">The sequence shown here is derived from an EMBL/GenBank/DDBJ whole genome shotgun (WGS) entry which is preliminary data.</text>
</comment>
<comment type="catalytic activity">
    <reaction evidence="14 15">
        <text>2-formamido-N(1)-(5-O-phospho-beta-D-ribosyl)acetamidine + ATP = 5-amino-1-(5-phospho-beta-D-ribosyl)imidazole + ADP + phosphate + H(+)</text>
        <dbReference type="Rhea" id="RHEA:23032"/>
        <dbReference type="ChEBI" id="CHEBI:15378"/>
        <dbReference type="ChEBI" id="CHEBI:30616"/>
        <dbReference type="ChEBI" id="CHEBI:43474"/>
        <dbReference type="ChEBI" id="CHEBI:137981"/>
        <dbReference type="ChEBI" id="CHEBI:147287"/>
        <dbReference type="ChEBI" id="CHEBI:456216"/>
        <dbReference type="EC" id="6.3.3.1"/>
    </reaction>
</comment>
<dbReference type="Proteomes" id="UP000262325">
    <property type="component" value="Unassembled WGS sequence"/>
</dbReference>
<protein>
    <recommendedName>
        <fullName evidence="5 15">Phosphoribosylformylglycinamidine cyclo-ligase</fullName>
        <ecNumber evidence="4 15">6.3.3.1</ecNumber>
    </recommendedName>
    <alternativeName>
        <fullName evidence="12 15">AIR synthase</fullName>
    </alternativeName>
    <alternativeName>
        <fullName evidence="13 15">AIRS</fullName>
    </alternativeName>
    <alternativeName>
        <fullName evidence="11 15">Phosphoribosyl-aminoimidazole synthetase</fullName>
    </alternativeName>
</protein>
<organism evidence="18 19">
    <name type="scientific">Flexistipes sinusarabici</name>
    <dbReference type="NCBI Taxonomy" id="2352"/>
    <lineage>
        <taxon>Bacteria</taxon>
        <taxon>Pseudomonadati</taxon>
        <taxon>Deferribacterota</taxon>
        <taxon>Deferribacteres</taxon>
        <taxon>Deferribacterales</taxon>
        <taxon>Flexistipitaceae</taxon>
        <taxon>Flexistipes</taxon>
    </lineage>
</organism>
<evidence type="ECO:0000259" key="16">
    <source>
        <dbReference type="Pfam" id="PF00586"/>
    </source>
</evidence>
<proteinExistence type="inferred from homology"/>
<dbReference type="UniPathway" id="UPA00074">
    <property type="reaction ID" value="UER00129"/>
</dbReference>
<comment type="similarity">
    <text evidence="3 15">Belongs to the AIR synthase family.</text>
</comment>
<dbReference type="SUPFAM" id="SSF56042">
    <property type="entry name" value="PurM C-terminal domain-like"/>
    <property type="match status" value="1"/>
</dbReference>
<dbReference type="Pfam" id="PF00586">
    <property type="entry name" value="AIRS"/>
    <property type="match status" value="1"/>
</dbReference>
<keyword evidence="8 15" id="KW-0547">Nucleotide-binding</keyword>
<dbReference type="Pfam" id="PF02769">
    <property type="entry name" value="AIRS_C"/>
    <property type="match status" value="1"/>
</dbReference>
<reference evidence="18 19" key="1">
    <citation type="journal article" date="2018" name="Nat. Biotechnol.">
        <title>A standardized bacterial taxonomy based on genome phylogeny substantially revises the tree of life.</title>
        <authorList>
            <person name="Parks D.H."/>
            <person name="Chuvochina M."/>
            <person name="Waite D.W."/>
            <person name="Rinke C."/>
            <person name="Skarshewski A."/>
            <person name="Chaumeil P.A."/>
            <person name="Hugenholtz P."/>
        </authorList>
    </citation>
    <scope>NUCLEOTIDE SEQUENCE [LARGE SCALE GENOMIC DNA]</scope>
    <source>
        <strain evidence="18">UBA8672</strain>
    </source>
</reference>
<evidence type="ECO:0000256" key="6">
    <source>
        <dbReference type="ARBA" id="ARBA00022490"/>
    </source>
</evidence>
<dbReference type="HAMAP" id="MF_00741">
    <property type="entry name" value="AIRS"/>
    <property type="match status" value="1"/>
</dbReference>
<evidence type="ECO:0000256" key="7">
    <source>
        <dbReference type="ARBA" id="ARBA00022598"/>
    </source>
</evidence>
<evidence type="ECO:0000256" key="11">
    <source>
        <dbReference type="ARBA" id="ARBA00031908"/>
    </source>
</evidence>
<dbReference type="EMBL" id="DPPF01000091">
    <property type="protein sequence ID" value="HCW92920.1"/>
    <property type="molecule type" value="Genomic_DNA"/>
</dbReference>
<evidence type="ECO:0000259" key="17">
    <source>
        <dbReference type="Pfam" id="PF02769"/>
    </source>
</evidence>
<keyword evidence="10 15" id="KW-0067">ATP-binding</keyword>
<feature type="domain" description="PurM-like C-terminal" evidence="17">
    <location>
        <begin position="175"/>
        <end position="339"/>
    </location>
</feature>
<sequence length="344" mass="37498">MDYKSSGVDIDAGNDFVNKIKPFVKSTLNANVPGNIGGFAGFYDIAETVGKIKNPLLCSSTDGVGTKLKVAIETGKFDTVGIDLVAMCVNDLIVPGAKPLFFLDYLATSKLNIENMSEVVKGIAAGCREADVALLGGETAEMPGMYSDKDFDLAGFAVGIVDKEKIIDGSDIEESDIVFGLPSTGFHSNGYSLLRKLIKESGYTFEDEFVKGTSIGEMLLEPTKIYVKDAMEILNSGINIKGMAHITGGGFYENIPRILPPGTGADIYRDKIPQMQCYEFIKKLYSGEERELYRVLNMGIGMVMVVDYADYESFKQFLKKNLISAYEIGKITANKEVRISGVDF</sequence>
<dbReference type="InterPro" id="IPR010918">
    <property type="entry name" value="PurM-like_C_dom"/>
</dbReference>
<evidence type="ECO:0000256" key="9">
    <source>
        <dbReference type="ARBA" id="ARBA00022755"/>
    </source>
</evidence>
<keyword evidence="6 15" id="KW-0963">Cytoplasm</keyword>
<dbReference type="FunFam" id="3.30.1330.10:FF:000001">
    <property type="entry name" value="Phosphoribosylformylglycinamidine cyclo-ligase"/>
    <property type="match status" value="1"/>
</dbReference>
<evidence type="ECO:0000256" key="15">
    <source>
        <dbReference type="HAMAP-Rule" id="MF_00741"/>
    </source>
</evidence>
<evidence type="ECO:0000256" key="14">
    <source>
        <dbReference type="ARBA" id="ARBA00049057"/>
    </source>
</evidence>
<dbReference type="InterPro" id="IPR036921">
    <property type="entry name" value="PurM-like_N_sf"/>
</dbReference>
<evidence type="ECO:0000256" key="10">
    <source>
        <dbReference type="ARBA" id="ARBA00022840"/>
    </source>
</evidence>
<dbReference type="GO" id="GO:0004641">
    <property type="term" value="F:phosphoribosylformylglycinamidine cyclo-ligase activity"/>
    <property type="evidence" value="ECO:0007669"/>
    <property type="project" value="UniProtKB-UniRule"/>
</dbReference>
<dbReference type="NCBIfam" id="TIGR00878">
    <property type="entry name" value="purM"/>
    <property type="match status" value="1"/>
</dbReference>
<evidence type="ECO:0000256" key="13">
    <source>
        <dbReference type="ARBA" id="ARBA00033093"/>
    </source>
</evidence>
<dbReference type="EC" id="6.3.3.1" evidence="4 15"/>
<evidence type="ECO:0000256" key="12">
    <source>
        <dbReference type="ARBA" id="ARBA00032931"/>
    </source>
</evidence>
<evidence type="ECO:0000256" key="8">
    <source>
        <dbReference type="ARBA" id="ARBA00022741"/>
    </source>
</evidence>
<evidence type="ECO:0000313" key="19">
    <source>
        <dbReference type="Proteomes" id="UP000262325"/>
    </source>
</evidence>
<evidence type="ECO:0000256" key="2">
    <source>
        <dbReference type="ARBA" id="ARBA00004686"/>
    </source>
</evidence>
<dbReference type="FunFam" id="3.90.650.10:FF:000011">
    <property type="entry name" value="Phosphoribosylformylglycinamidine cyclo-ligase"/>
    <property type="match status" value="1"/>
</dbReference>
<dbReference type="PANTHER" id="PTHR10520:SF12">
    <property type="entry name" value="TRIFUNCTIONAL PURINE BIOSYNTHETIC PROTEIN ADENOSINE-3"/>
    <property type="match status" value="1"/>
</dbReference>
<dbReference type="Gene3D" id="3.30.1330.10">
    <property type="entry name" value="PurM-like, N-terminal domain"/>
    <property type="match status" value="1"/>
</dbReference>
<keyword evidence="7 15" id="KW-0436">Ligase</keyword>
<comment type="subcellular location">
    <subcellularLocation>
        <location evidence="1 15">Cytoplasm</location>
    </subcellularLocation>
</comment>
<dbReference type="GO" id="GO:0005829">
    <property type="term" value="C:cytosol"/>
    <property type="evidence" value="ECO:0007669"/>
    <property type="project" value="TreeGrafter"/>
</dbReference>
<dbReference type="GO" id="GO:0006189">
    <property type="term" value="P:'de novo' IMP biosynthetic process"/>
    <property type="evidence" value="ECO:0007669"/>
    <property type="project" value="UniProtKB-UniRule"/>
</dbReference>
<dbReference type="AlphaFoldDB" id="A0A3D5QB86"/>
<evidence type="ECO:0000256" key="4">
    <source>
        <dbReference type="ARBA" id="ARBA00013047"/>
    </source>
</evidence>
<dbReference type="GO" id="GO:0004637">
    <property type="term" value="F:phosphoribosylamine-glycine ligase activity"/>
    <property type="evidence" value="ECO:0007669"/>
    <property type="project" value="TreeGrafter"/>
</dbReference>
<dbReference type="CDD" id="cd02196">
    <property type="entry name" value="PurM"/>
    <property type="match status" value="1"/>
</dbReference>
<dbReference type="InterPro" id="IPR036676">
    <property type="entry name" value="PurM-like_C_sf"/>
</dbReference>
<evidence type="ECO:0000256" key="5">
    <source>
        <dbReference type="ARBA" id="ARBA00020367"/>
    </source>
</evidence>
<dbReference type="InterPro" id="IPR016188">
    <property type="entry name" value="PurM-like_N"/>
</dbReference>
<dbReference type="InterPro" id="IPR004733">
    <property type="entry name" value="PurM_cligase"/>
</dbReference>
<dbReference type="GO" id="GO:0005524">
    <property type="term" value="F:ATP binding"/>
    <property type="evidence" value="ECO:0007669"/>
    <property type="project" value="UniProtKB-KW"/>
</dbReference>
<comment type="pathway">
    <text evidence="2 15">Purine metabolism; IMP biosynthesis via de novo pathway; 5-amino-1-(5-phospho-D-ribosyl)imidazole from N(2)-formyl-N(1)-(5-phospho-D-ribosyl)glycinamide: step 2/2.</text>
</comment>
<evidence type="ECO:0000256" key="3">
    <source>
        <dbReference type="ARBA" id="ARBA00010280"/>
    </source>
</evidence>
<evidence type="ECO:0000256" key="1">
    <source>
        <dbReference type="ARBA" id="ARBA00004496"/>
    </source>
</evidence>
<gene>
    <name evidence="15" type="primary">purM</name>
    <name evidence="18" type="ORF">DHM44_04485</name>
</gene>
<accession>A0A3D5QB86</accession>